<reference evidence="9 10" key="1">
    <citation type="journal article" date="2014" name="Genome Announc.">
        <title>Draft Genome Sequence of Brevibacillus panacihumi Strain W25, a Halotolerant Hydrocarbon-Degrading Bacterium.</title>
        <authorList>
            <person name="Wang X."/>
            <person name="Jin D."/>
            <person name="Zhou L."/>
            <person name="Wu L."/>
            <person name="An W."/>
            <person name="Chen Y."/>
            <person name="Zhao L."/>
        </authorList>
    </citation>
    <scope>NUCLEOTIDE SEQUENCE [LARGE SCALE GENOMIC DNA]</scope>
    <source>
        <strain evidence="9 10">W25</strain>
    </source>
</reference>
<accession>V6MAC5</accession>
<dbReference type="InterPro" id="IPR037518">
    <property type="entry name" value="MPN"/>
</dbReference>
<dbReference type="STRING" id="1408254.T458_07170"/>
<dbReference type="PANTHER" id="PTHR30471">
    <property type="entry name" value="DNA REPAIR PROTEIN RADC"/>
    <property type="match status" value="1"/>
</dbReference>
<protein>
    <recommendedName>
        <fullName evidence="8">MPN domain-containing protein</fullName>
    </recommendedName>
</protein>
<keyword evidence="10" id="KW-1185">Reference proteome</keyword>
<evidence type="ECO:0000256" key="6">
    <source>
        <dbReference type="ARBA" id="ARBA00023049"/>
    </source>
</evidence>
<dbReference type="Gene3D" id="3.40.140.10">
    <property type="entry name" value="Cytidine Deaminase, domain 2"/>
    <property type="match status" value="1"/>
</dbReference>
<keyword evidence="4" id="KW-0378">Hydrolase</keyword>
<dbReference type="Pfam" id="PF00730">
    <property type="entry name" value="HhH-GPD"/>
    <property type="match status" value="1"/>
</dbReference>
<dbReference type="PROSITE" id="PS01302">
    <property type="entry name" value="UPF0758"/>
    <property type="match status" value="1"/>
</dbReference>
<dbReference type="EMBL" id="AYJU01000003">
    <property type="protein sequence ID" value="EST55516.1"/>
    <property type="molecule type" value="Genomic_DNA"/>
</dbReference>
<dbReference type="InterPro" id="IPR001405">
    <property type="entry name" value="UPF0758"/>
</dbReference>
<evidence type="ECO:0000313" key="10">
    <source>
        <dbReference type="Proteomes" id="UP000017973"/>
    </source>
</evidence>
<sequence>MTYKYTAQLTLATVLSQLINVQQDNRIIQDLMARFPTLPALLDATEDELRAVSGIGVVKARQIISALDMARSICLRATFPSIVRSARDIFNHLRVEMQYLPKEHFVVVGLDNKIRTLFWEVVAVGSLDAAIIHPREAFRPVLNRNSGAVIFVHNHPSGDPTPSKEDIEITKRLRQAGEILDVRVIDHIIVGFETYCSLAEQGHL</sequence>
<dbReference type="OrthoDB" id="9804482at2"/>
<dbReference type="GO" id="GO:0006508">
    <property type="term" value="P:proteolysis"/>
    <property type="evidence" value="ECO:0007669"/>
    <property type="project" value="UniProtKB-KW"/>
</dbReference>
<dbReference type="PROSITE" id="PS50249">
    <property type="entry name" value="MPN"/>
    <property type="match status" value="1"/>
</dbReference>
<feature type="domain" description="MPN" evidence="8">
    <location>
        <begin position="82"/>
        <end position="204"/>
    </location>
</feature>
<comment type="caution">
    <text evidence="9">The sequence shown here is derived from an EMBL/GenBank/DDBJ whole genome shotgun (WGS) entry which is preliminary data.</text>
</comment>
<dbReference type="eggNOG" id="COG2003">
    <property type="taxonomic scope" value="Bacteria"/>
</dbReference>
<dbReference type="GO" id="GO:0006284">
    <property type="term" value="P:base-excision repair"/>
    <property type="evidence" value="ECO:0007669"/>
    <property type="project" value="InterPro"/>
</dbReference>
<proteinExistence type="inferred from homology"/>
<evidence type="ECO:0000256" key="7">
    <source>
        <dbReference type="RuleBase" id="RU003797"/>
    </source>
</evidence>
<organism evidence="9 10">
    <name type="scientific">Brevibacillus panacihumi W25</name>
    <dbReference type="NCBI Taxonomy" id="1408254"/>
    <lineage>
        <taxon>Bacteria</taxon>
        <taxon>Bacillati</taxon>
        <taxon>Bacillota</taxon>
        <taxon>Bacilli</taxon>
        <taxon>Bacillales</taxon>
        <taxon>Paenibacillaceae</taxon>
        <taxon>Brevibacillus</taxon>
    </lineage>
</organism>
<evidence type="ECO:0000256" key="3">
    <source>
        <dbReference type="ARBA" id="ARBA00022723"/>
    </source>
</evidence>
<evidence type="ECO:0000256" key="5">
    <source>
        <dbReference type="ARBA" id="ARBA00022833"/>
    </source>
</evidence>
<dbReference type="CDD" id="cd08071">
    <property type="entry name" value="MPN_DUF2466"/>
    <property type="match status" value="1"/>
</dbReference>
<dbReference type="PANTHER" id="PTHR30471:SF3">
    <property type="entry name" value="UPF0758 PROTEIN YEES-RELATED"/>
    <property type="match status" value="1"/>
</dbReference>
<dbReference type="Proteomes" id="UP000017973">
    <property type="component" value="Unassembled WGS sequence"/>
</dbReference>
<evidence type="ECO:0000256" key="4">
    <source>
        <dbReference type="ARBA" id="ARBA00022801"/>
    </source>
</evidence>
<keyword evidence="3" id="KW-0479">Metal-binding</keyword>
<keyword evidence="5" id="KW-0862">Zinc</keyword>
<keyword evidence="6" id="KW-0482">Metalloprotease</keyword>
<evidence type="ECO:0000259" key="8">
    <source>
        <dbReference type="PROSITE" id="PS50249"/>
    </source>
</evidence>
<dbReference type="SUPFAM" id="SSF102712">
    <property type="entry name" value="JAB1/MPN domain"/>
    <property type="match status" value="1"/>
</dbReference>
<evidence type="ECO:0000256" key="1">
    <source>
        <dbReference type="ARBA" id="ARBA00010243"/>
    </source>
</evidence>
<dbReference type="GO" id="GO:0008237">
    <property type="term" value="F:metallopeptidase activity"/>
    <property type="evidence" value="ECO:0007669"/>
    <property type="project" value="UniProtKB-KW"/>
</dbReference>
<dbReference type="RefSeq" id="WP_023555455.1">
    <property type="nucleotide sequence ID" value="NZ_KI629787.1"/>
</dbReference>
<dbReference type="AlphaFoldDB" id="V6MAC5"/>
<evidence type="ECO:0000256" key="2">
    <source>
        <dbReference type="ARBA" id="ARBA00022670"/>
    </source>
</evidence>
<keyword evidence="2" id="KW-0645">Protease</keyword>
<dbReference type="SUPFAM" id="SSF47781">
    <property type="entry name" value="RuvA domain 2-like"/>
    <property type="match status" value="1"/>
</dbReference>
<comment type="similarity">
    <text evidence="1 7">Belongs to the UPF0758 family.</text>
</comment>
<dbReference type="HOGENOM" id="CLU_073529_0_2_9"/>
<gene>
    <name evidence="9" type="ORF">T458_07170</name>
</gene>
<name>V6MAC5_9BACL</name>
<dbReference type="InterPro" id="IPR020891">
    <property type="entry name" value="UPF0758_CS"/>
</dbReference>
<dbReference type="InterPro" id="IPR025657">
    <property type="entry name" value="RadC_JAB"/>
</dbReference>
<dbReference type="GO" id="GO:0046872">
    <property type="term" value="F:metal ion binding"/>
    <property type="evidence" value="ECO:0007669"/>
    <property type="project" value="UniProtKB-KW"/>
</dbReference>
<evidence type="ECO:0000313" key="9">
    <source>
        <dbReference type="EMBL" id="EST55516.1"/>
    </source>
</evidence>
<dbReference type="PATRIC" id="fig|1408254.3.peg.1421"/>
<dbReference type="Pfam" id="PF04002">
    <property type="entry name" value="RadC"/>
    <property type="match status" value="1"/>
</dbReference>
<dbReference type="InterPro" id="IPR003265">
    <property type="entry name" value="HhH-GPD_domain"/>
</dbReference>
<dbReference type="NCBIfam" id="TIGR00608">
    <property type="entry name" value="radc"/>
    <property type="match status" value="1"/>
</dbReference>
<dbReference type="InterPro" id="IPR010994">
    <property type="entry name" value="RuvA_2-like"/>
</dbReference>
<dbReference type="Gene3D" id="1.10.150.20">
    <property type="entry name" value="5' to 3' exonuclease, C-terminal subdomain"/>
    <property type="match status" value="1"/>
</dbReference>